<name>F3QTE6_9BACT</name>
<accession>F3QTE6</accession>
<evidence type="ECO:0008006" key="3">
    <source>
        <dbReference type="Google" id="ProtNLM"/>
    </source>
</evidence>
<organism evidence="1 2">
    <name type="scientific">Paraprevotella xylaniphila YIT 11841</name>
    <dbReference type="NCBI Taxonomy" id="762982"/>
    <lineage>
        <taxon>Bacteria</taxon>
        <taxon>Pseudomonadati</taxon>
        <taxon>Bacteroidota</taxon>
        <taxon>Bacteroidia</taxon>
        <taxon>Bacteroidales</taxon>
        <taxon>Prevotellaceae</taxon>
        <taxon>Paraprevotella</taxon>
    </lineage>
</organism>
<dbReference type="RefSeq" id="WP_008626573.1">
    <property type="nucleotide sequence ID" value="NZ_GL883837.1"/>
</dbReference>
<dbReference type="Proteomes" id="UP000005546">
    <property type="component" value="Unassembled WGS sequence"/>
</dbReference>
<dbReference type="HOGENOM" id="CLU_2975218_0_0_10"/>
<dbReference type="NCBIfam" id="TIGR04183">
    <property type="entry name" value="Por_Secre_tail"/>
    <property type="match status" value="1"/>
</dbReference>
<protein>
    <recommendedName>
        <fullName evidence="3">Secretion system C-terminal sorting domain-containing protein</fullName>
    </recommendedName>
</protein>
<proteinExistence type="predicted"/>
<reference evidence="1 2" key="1">
    <citation type="submission" date="2011-02" db="EMBL/GenBank/DDBJ databases">
        <authorList>
            <person name="Weinstock G."/>
            <person name="Sodergren E."/>
            <person name="Clifton S."/>
            <person name="Fulton L."/>
            <person name="Fulton B."/>
            <person name="Courtney L."/>
            <person name="Fronick C."/>
            <person name="Harrison M."/>
            <person name="Strong C."/>
            <person name="Farmer C."/>
            <person name="Delahaunty K."/>
            <person name="Markovic C."/>
            <person name="Hall O."/>
            <person name="Minx P."/>
            <person name="Tomlinson C."/>
            <person name="Mitreva M."/>
            <person name="Hou S."/>
            <person name="Chen J."/>
            <person name="Wollam A."/>
            <person name="Pepin K.H."/>
            <person name="Johnson M."/>
            <person name="Bhonagiri V."/>
            <person name="Zhang X."/>
            <person name="Suruliraj S."/>
            <person name="Warren W."/>
            <person name="Chinwalla A."/>
            <person name="Mardis E.R."/>
            <person name="Wilson R.K."/>
        </authorList>
    </citation>
    <scope>NUCLEOTIDE SEQUENCE [LARGE SCALE GENOMIC DNA]</scope>
    <source>
        <strain evidence="1 2">YIT 11841</strain>
    </source>
</reference>
<keyword evidence="2" id="KW-1185">Reference proteome</keyword>
<comment type="caution">
    <text evidence="1">The sequence shown here is derived from an EMBL/GenBank/DDBJ whole genome shotgun (WGS) entry which is preliminary data.</text>
</comment>
<gene>
    <name evidence="1" type="ORF">HMPREF9442_01463</name>
</gene>
<dbReference type="EMBL" id="AFBR01000036">
    <property type="protein sequence ID" value="EGG54671.1"/>
    <property type="molecule type" value="Genomic_DNA"/>
</dbReference>
<dbReference type="AlphaFoldDB" id="F3QTE6"/>
<evidence type="ECO:0000313" key="1">
    <source>
        <dbReference type="EMBL" id="EGG54671.1"/>
    </source>
</evidence>
<dbReference type="STRING" id="762982.HMPREF9442_01463"/>
<dbReference type="InterPro" id="IPR026444">
    <property type="entry name" value="Secre_tail"/>
</dbReference>
<evidence type="ECO:0000313" key="2">
    <source>
        <dbReference type="Proteomes" id="UP000005546"/>
    </source>
</evidence>
<sequence>MNTTSGSGIKEVVATEDSLVDVYTINGQLVRQNVQASQALNGLKKGMYVIKGNKVLVR</sequence>